<dbReference type="RefSeq" id="WP_058856706.1">
    <property type="nucleotide sequence ID" value="NZ_BMMH01000025.1"/>
</dbReference>
<dbReference type="InterPro" id="IPR020904">
    <property type="entry name" value="Sc_DH/Rdtase_CS"/>
</dbReference>
<organism evidence="4 5">
    <name type="scientific">Nocardia jinanensis</name>
    <dbReference type="NCBI Taxonomy" id="382504"/>
    <lineage>
        <taxon>Bacteria</taxon>
        <taxon>Bacillati</taxon>
        <taxon>Actinomycetota</taxon>
        <taxon>Actinomycetes</taxon>
        <taxon>Mycobacteriales</taxon>
        <taxon>Nocardiaceae</taxon>
        <taxon>Nocardia</taxon>
    </lineage>
</organism>
<evidence type="ECO:0000256" key="1">
    <source>
        <dbReference type="ARBA" id="ARBA00006484"/>
    </source>
</evidence>
<dbReference type="SMART" id="SM00822">
    <property type="entry name" value="PKS_KR"/>
    <property type="match status" value="1"/>
</dbReference>
<evidence type="ECO:0000313" key="5">
    <source>
        <dbReference type="Proteomes" id="UP000638263"/>
    </source>
</evidence>
<accession>A0A917VYS6</accession>
<dbReference type="InterPro" id="IPR036291">
    <property type="entry name" value="NAD(P)-bd_dom_sf"/>
</dbReference>
<dbReference type="Pfam" id="PF00106">
    <property type="entry name" value="adh_short"/>
    <property type="match status" value="1"/>
</dbReference>
<dbReference type="Proteomes" id="UP000638263">
    <property type="component" value="Unassembled WGS sequence"/>
</dbReference>
<dbReference type="PANTHER" id="PTHR43669:SF3">
    <property type="entry name" value="ALCOHOL DEHYDROGENASE, PUTATIVE (AFU_ORTHOLOGUE AFUA_3G03445)-RELATED"/>
    <property type="match status" value="1"/>
</dbReference>
<sequence>MTTQPRRRTAIVTGAAQGIGAAEAKHLVATGRRVVLNDIDADLLARTAAALGGPDRAVPVAGDIAASETSESLIAAATSDGAELDTVVSNAAALCTGMIFDQSDRDWAGVVEVTLGGTFRLSRAAAIHWRDTPLPRGGRRNLVLTSSRAALLANPGQTAYAAAKAGVTVMAQTLARELKPHGVQVNALAPRAYTKMMRDGVGEFAQSALEEWSPEHIGRFVAFLAGPQAAGISGQVFIVHGPRVRLVRTWQVGEPVEFDFAGEPPDVGVAVDRLFGQEPRAIADFMVDDLPLADPSAVSPFAVDDATAR</sequence>
<comment type="caution">
    <text evidence="4">The sequence shown here is derived from an EMBL/GenBank/DDBJ whole genome shotgun (WGS) entry which is preliminary data.</text>
</comment>
<dbReference type="CDD" id="cd05233">
    <property type="entry name" value="SDR_c"/>
    <property type="match status" value="1"/>
</dbReference>
<evidence type="ECO:0000259" key="3">
    <source>
        <dbReference type="SMART" id="SM00822"/>
    </source>
</evidence>
<dbReference type="SUPFAM" id="SSF51735">
    <property type="entry name" value="NAD(P)-binding Rossmann-fold domains"/>
    <property type="match status" value="1"/>
</dbReference>
<reference evidence="4" key="2">
    <citation type="submission" date="2020-09" db="EMBL/GenBank/DDBJ databases">
        <authorList>
            <person name="Sun Q."/>
            <person name="Zhou Y."/>
        </authorList>
    </citation>
    <scope>NUCLEOTIDE SEQUENCE</scope>
    <source>
        <strain evidence="4">CGMCC 4.3508</strain>
    </source>
</reference>
<dbReference type="AlphaFoldDB" id="A0A917VYS6"/>
<reference evidence="4" key="1">
    <citation type="journal article" date="2014" name="Int. J. Syst. Evol. Microbiol.">
        <title>Complete genome sequence of Corynebacterium casei LMG S-19264T (=DSM 44701T), isolated from a smear-ripened cheese.</title>
        <authorList>
            <consortium name="US DOE Joint Genome Institute (JGI-PGF)"/>
            <person name="Walter F."/>
            <person name="Albersmeier A."/>
            <person name="Kalinowski J."/>
            <person name="Ruckert C."/>
        </authorList>
    </citation>
    <scope>NUCLEOTIDE SEQUENCE</scope>
    <source>
        <strain evidence="4">CGMCC 4.3508</strain>
    </source>
</reference>
<dbReference type="PROSITE" id="PS00061">
    <property type="entry name" value="ADH_SHORT"/>
    <property type="match status" value="1"/>
</dbReference>
<comment type="similarity">
    <text evidence="1">Belongs to the short-chain dehydrogenases/reductases (SDR) family.</text>
</comment>
<gene>
    <name evidence="4" type="primary">fabG</name>
    <name evidence="4" type="ORF">GCM10011588_63690</name>
</gene>
<dbReference type="GO" id="GO:0016491">
    <property type="term" value="F:oxidoreductase activity"/>
    <property type="evidence" value="ECO:0007669"/>
    <property type="project" value="UniProtKB-KW"/>
</dbReference>
<keyword evidence="5" id="KW-1185">Reference proteome</keyword>
<dbReference type="Gene3D" id="3.40.50.720">
    <property type="entry name" value="NAD(P)-binding Rossmann-like Domain"/>
    <property type="match status" value="1"/>
</dbReference>
<protein>
    <submittedName>
        <fullName evidence="4">3-oxoacyl-ACP reductase</fullName>
    </submittedName>
</protein>
<name>A0A917VYS6_9NOCA</name>
<dbReference type="InterPro" id="IPR057326">
    <property type="entry name" value="KR_dom"/>
</dbReference>
<proteinExistence type="inferred from homology"/>
<dbReference type="EMBL" id="BMMH01000025">
    <property type="protein sequence ID" value="GGL40195.1"/>
    <property type="molecule type" value="Genomic_DNA"/>
</dbReference>
<evidence type="ECO:0000313" key="4">
    <source>
        <dbReference type="EMBL" id="GGL40195.1"/>
    </source>
</evidence>
<evidence type="ECO:0000256" key="2">
    <source>
        <dbReference type="ARBA" id="ARBA00023002"/>
    </source>
</evidence>
<dbReference type="PRINTS" id="PR00081">
    <property type="entry name" value="GDHRDH"/>
</dbReference>
<feature type="domain" description="Ketoreductase" evidence="3">
    <location>
        <begin position="8"/>
        <end position="200"/>
    </location>
</feature>
<dbReference type="InterPro" id="IPR002347">
    <property type="entry name" value="SDR_fam"/>
</dbReference>
<keyword evidence="2" id="KW-0560">Oxidoreductase</keyword>
<dbReference type="PANTHER" id="PTHR43669">
    <property type="entry name" value="5-KETO-D-GLUCONATE 5-REDUCTASE"/>
    <property type="match status" value="1"/>
</dbReference>